<keyword evidence="2" id="KW-1185">Reference proteome</keyword>
<gene>
    <name evidence="1" type="ORF">CUR83_02780</name>
</gene>
<reference evidence="1 2" key="1">
    <citation type="submission" date="2017-11" db="EMBL/GenBank/DDBJ databases">
        <title>Whole genome sequencing of Psychrobacter pocilloporae S6-60T(=JCM 31058T=LMG 29157T).</title>
        <authorList>
            <person name="Das S.K."/>
        </authorList>
    </citation>
    <scope>NUCLEOTIDE SEQUENCE [LARGE SCALE GENOMIC DNA]</scope>
    <source>
        <strain evidence="1 2">S6-60</strain>
    </source>
</reference>
<protein>
    <submittedName>
        <fullName evidence="1">Uncharacterized protein</fullName>
    </submittedName>
</protein>
<name>A0ABT6IQA3_9GAMM</name>
<accession>A0ABT6IQA3</accession>
<dbReference type="RefSeq" id="WP_284719036.1">
    <property type="nucleotide sequence ID" value="NZ_PGFT01000001.1"/>
</dbReference>
<dbReference type="Proteomes" id="UP001243298">
    <property type="component" value="Unassembled WGS sequence"/>
</dbReference>
<evidence type="ECO:0000313" key="1">
    <source>
        <dbReference type="EMBL" id="MDH4904011.1"/>
    </source>
</evidence>
<evidence type="ECO:0000313" key="2">
    <source>
        <dbReference type="Proteomes" id="UP001243298"/>
    </source>
</evidence>
<sequence>MNTDDMKGLDEETRKDVEELLKVTRKKDGTKAYAIAQFEIQDYRMANKQYDLSIKTLQKIKESDDKEYSQLKIKLLWLGQTS</sequence>
<comment type="caution">
    <text evidence="1">The sequence shown here is derived from an EMBL/GenBank/DDBJ whole genome shotgun (WGS) entry which is preliminary data.</text>
</comment>
<proteinExistence type="predicted"/>
<organism evidence="1 2">
    <name type="scientific">Psychrobacter pocilloporae</name>
    <dbReference type="NCBI Taxonomy" id="1775882"/>
    <lineage>
        <taxon>Bacteria</taxon>
        <taxon>Pseudomonadati</taxon>
        <taxon>Pseudomonadota</taxon>
        <taxon>Gammaproteobacteria</taxon>
        <taxon>Moraxellales</taxon>
        <taxon>Moraxellaceae</taxon>
        <taxon>Psychrobacter</taxon>
    </lineage>
</organism>
<dbReference type="EMBL" id="PGFT01000001">
    <property type="protein sequence ID" value="MDH4904011.1"/>
    <property type="molecule type" value="Genomic_DNA"/>
</dbReference>